<organism evidence="2 3">
    <name type="scientific">Croceicoccus pelagius</name>
    <dbReference type="NCBI Taxonomy" id="1703341"/>
    <lineage>
        <taxon>Bacteria</taxon>
        <taxon>Pseudomonadati</taxon>
        <taxon>Pseudomonadota</taxon>
        <taxon>Alphaproteobacteria</taxon>
        <taxon>Sphingomonadales</taxon>
        <taxon>Erythrobacteraceae</taxon>
        <taxon>Croceicoccus</taxon>
    </lineage>
</organism>
<evidence type="ECO:0000256" key="1">
    <source>
        <dbReference type="SAM" id="MobiDB-lite"/>
    </source>
</evidence>
<reference evidence="2 3" key="1">
    <citation type="journal article" date="2014" name="Int. J. Syst. Evol. Microbiol.">
        <title>Complete genome sequence of Corynebacterium casei LMG S-19264T (=DSM 44701T), isolated from a smear-ripened cheese.</title>
        <authorList>
            <consortium name="US DOE Joint Genome Institute (JGI-PGF)"/>
            <person name="Walter F."/>
            <person name="Albersmeier A."/>
            <person name="Kalinowski J."/>
            <person name="Ruckert C."/>
        </authorList>
    </citation>
    <scope>NUCLEOTIDE SEQUENCE [LARGE SCALE GENOMIC DNA]</scope>
    <source>
        <strain evidence="2 3">CGMCC 1.15358</strain>
    </source>
</reference>
<name>A0A916YEQ7_9SPHN</name>
<evidence type="ECO:0000313" key="2">
    <source>
        <dbReference type="EMBL" id="GGD41739.1"/>
    </source>
</evidence>
<dbReference type="Proteomes" id="UP000598997">
    <property type="component" value="Unassembled WGS sequence"/>
</dbReference>
<proteinExistence type="predicted"/>
<feature type="compositionally biased region" description="Basic and acidic residues" evidence="1">
    <location>
        <begin position="28"/>
        <end position="51"/>
    </location>
</feature>
<keyword evidence="3" id="KW-1185">Reference proteome</keyword>
<accession>A0A916YEQ7</accession>
<protein>
    <submittedName>
        <fullName evidence="2">Uncharacterized protein</fullName>
    </submittedName>
</protein>
<gene>
    <name evidence="2" type="ORF">GCM10010989_14690</name>
</gene>
<dbReference type="RefSeq" id="WP_156521813.1">
    <property type="nucleotide sequence ID" value="NZ_BMIO01000004.1"/>
</dbReference>
<dbReference type="AlphaFoldDB" id="A0A916YEQ7"/>
<feature type="region of interest" description="Disordered" evidence="1">
    <location>
        <begin position="1"/>
        <end position="60"/>
    </location>
</feature>
<sequence length="60" mass="6717">MAERPVIGGGRQSVDGGQPALHRRNDKRKFEHTGGDPRLHTHPAEPHDVAKKRMTRNKLA</sequence>
<comment type="caution">
    <text evidence="2">The sequence shown here is derived from an EMBL/GenBank/DDBJ whole genome shotgun (WGS) entry which is preliminary data.</text>
</comment>
<evidence type="ECO:0000313" key="3">
    <source>
        <dbReference type="Proteomes" id="UP000598997"/>
    </source>
</evidence>
<dbReference type="EMBL" id="BMIO01000004">
    <property type="protein sequence ID" value="GGD41739.1"/>
    <property type="molecule type" value="Genomic_DNA"/>
</dbReference>